<feature type="compositionally biased region" description="Basic and acidic residues" evidence="12">
    <location>
        <begin position="642"/>
        <end position="652"/>
    </location>
</feature>
<evidence type="ECO:0000256" key="2">
    <source>
        <dbReference type="ARBA" id="ARBA00004282"/>
    </source>
</evidence>
<dbReference type="PROSITE" id="PS50238">
    <property type="entry name" value="RHOGAP"/>
    <property type="match status" value="1"/>
</dbReference>
<name>A0A4W3GUG4_CALMI</name>
<keyword evidence="10" id="KW-0206">Cytoskeleton</keyword>
<keyword evidence="17" id="KW-1185">Reference proteome</keyword>
<dbReference type="InterPro" id="IPR011993">
    <property type="entry name" value="PH-like_dom_sf"/>
</dbReference>
<dbReference type="InterPro" id="IPR000198">
    <property type="entry name" value="RhoGAP_dom"/>
</dbReference>
<feature type="domain" description="PDZ" evidence="14">
    <location>
        <begin position="66"/>
        <end position="163"/>
    </location>
</feature>
<feature type="compositionally biased region" description="Polar residues" evidence="12">
    <location>
        <begin position="681"/>
        <end position="691"/>
    </location>
</feature>
<feature type="region of interest" description="Disordered" evidence="12">
    <location>
        <begin position="1379"/>
        <end position="1448"/>
    </location>
</feature>
<dbReference type="CDD" id="cd01253">
    <property type="entry name" value="PH_ARHGAP21-like"/>
    <property type="match status" value="1"/>
</dbReference>
<feature type="region of interest" description="Disordered" evidence="12">
    <location>
        <begin position="762"/>
        <end position="794"/>
    </location>
</feature>
<accession>A0A4W3GUG4</accession>
<dbReference type="GO" id="GO:0007165">
    <property type="term" value="P:signal transduction"/>
    <property type="evidence" value="ECO:0007669"/>
    <property type="project" value="InterPro"/>
</dbReference>
<dbReference type="PANTHER" id="PTHR23175:SF16">
    <property type="entry name" value="RHO GTPASE-ACTIVATING PROTEIN 21"/>
    <property type="match status" value="1"/>
</dbReference>
<feature type="compositionally biased region" description="Polar residues" evidence="12">
    <location>
        <begin position="1311"/>
        <end position="1321"/>
    </location>
</feature>
<dbReference type="SMART" id="SM00228">
    <property type="entry name" value="PDZ"/>
    <property type="match status" value="1"/>
</dbReference>
<dbReference type="Proteomes" id="UP000314986">
    <property type="component" value="Unassembled WGS sequence"/>
</dbReference>
<dbReference type="InterPro" id="IPR008936">
    <property type="entry name" value="Rho_GTPase_activation_prot"/>
</dbReference>
<keyword evidence="11" id="KW-0968">Cytoplasmic vesicle</keyword>
<evidence type="ECO:0000256" key="11">
    <source>
        <dbReference type="ARBA" id="ARBA00023329"/>
    </source>
</evidence>
<dbReference type="GO" id="GO:0030659">
    <property type="term" value="C:cytoplasmic vesicle membrane"/>
    <property type="evidence" value="ECO:0007669"/>
    <property type="project" value="UniProtKB-SubCell"/>
</dbReference>
<dbReference type="SUPFAM" id="SSF48350">
    <property type="entry name" value="GTPase activation domain, GAP"/>
    <property type="match status" value="1"/>
</dbReference>
<dbReference type="FunFam" id="1.10.555.10:FF:000014">
    <property type="entry name" value="Rho GTPase activating protein 21"/>
    <property type="match status" value="1"/>
</dbReference>
<dbReference type="GO" id="GO:0070161">
    <property type="term" value="C:anchoring junction"/>
    <property type="evidence" value="ECO:0007669"/>
    <property type="project" value="UniProtKB-SubCell"/>
</dbReference>
<dbReference type="Pfam" id="PF15410">
    <property type="entry name" value="PH_9"/>
    <property type="match status" value="1"/>
</dbReference>
<gene>
    <name evidence="16" type="primary">LOC103176279</name>
</gene>
<keyword evidence="6" id="KW-0963">Cytoplasm</keyword>
<dbReference type="PROSITE" id="PS50003">
    <property type="entry name" value="PH_DOMAIN"/>
    <property type="match status" value="1"/>
</dbReference>
<keyword evidence="8" id="KW-0333">Golgi apparatus</keyword>
<reference evidence="17" key="3">
    <citation type="journal article" date="2014" name="Nature">
        <title>Elephant shark genome provides unique insights into gnathostome evolution.</title>
        <authorList>
            <consortium name="International Elephant Shark Genome Sequencing Consortium"/>
            <person name="Venkatesh B."/>
            <person name="Lee A.P."/>
            <person name="Ravi V."/>
            <person name="Maurya A.K."/>
            <person name="Lian M.M."/>
            <person name="Swann J.B."/>
            <person name="Ohta Y."/>
            <person name="Flajnik M.F."/>
            <person name="Sutoh Y."/>
            <person name="Kasahara M."/>
            <person name="Hoon S."/>
            <person name="Gangu V."/>
            <person name="Roy S.W."/>
            <person name="Irimia M."/>
            <person name="Korzh V."/>
            <person name="Kondrychyn I."/>
            <person name="Lim Z.W."/>
            <person name="Tay B.H."/>
            <person name="Tohari S."/>
            <person name="Kong K.W."/>
            <person name="Ho S."/>
            <person name="Lorente-Galdos B."/>
            <person name="Quilez J."/>
            <person name="Marques-Bonet T."/>
            <person name="Raney B.J."/>
            <person name="Ingham P.W."/>
            <person name="Tay A."/>
            <person name="Hillier L.W."/>
            <person name="Minx P."/>
            <person name="Boehm T."/>
            <person name="Wilson R.K."/>
            <person name="Brenner S."/>
            <person name="Warren W.C."/>
        </authorList>
    </citation>
    <scope>NUCLEOTIDE SEQUENCE [LARGE SCALE GENOMIC DNA]</scope>
</reference>
<evidence type="ECO:0000313" key="17">
    <source>
        <dbReference type="Proteomes" id="UP000314986"/>
    </source>
</evidence>
<keyword evidence="7" id="KW-0965">Cell junction</keyword>
<dbReference type="InterPro" id="IPR036034">
    <property type="entry name" value="PDZ_sf"/>
</dbReference>
<evidence type="ECO:0000259" key="15">
    <source>
        <dbReference type="PROSITE" id="PS50238"/>
    </source>
</evidence>
<feature type="region of interest" description="Disordered" evidence="12">
    <location>
        <begin position="1804"/>
        <end position="1888"/>
    </location>
</feature>
<dbReference type="SUPFAM" id="SSF50729">
    <property type="entry name" value="PH domain-like"/>
    <property type="match status" value="1"/>
</dbReference>
<dbReference type="InterPro" id="IPR001849">
    <property type="entry name" value="PH_domain"/>
</dbReference>
<evidence type="ECO:0000256" key="1">
    <source>
        <dbReference type="ARBA" id="ARBA00004245"/>
    </source>
</evidence>
<evidence type="ECO:0000259" key="13">
    <source>
        <dbReference type="PROSITE" id="PS50003"/>
    </source>
</evidence>
<evidence type="ECO:0000256" key="9">
    <source>
        <dbReference type="ARBA" id="ARBA00023136"/>
    </source>
</evidence>
<dbReference type="GeneTree" id="ENSGT00940000155406"/>
<feature type="compositionally biased region" description="Polar residues" evidence="12">
    <location>
        <begin position="359"/>
        <end position="376"/>
    </location>
</feature>
<feature type="compositionally biased region" description="Basic and acidic residues" evidence="12">
    <location>
        <begin position="1055"/>
        <end position="1083"/>
    </location>
</feature>
<dbReference type="Pfam" id="PF00620">
    <property type="entry name" value="RhoGAP"/>
    <property type="match status" value="1"/>
</dbReference>
<reference evidence="16" key="5">
    <citation type="submission" date="2025-09" db="UniProtKB">
        <authorList>
            <consortium name="Ensembl"/>
        </authorList>
    </citation>
    <scope>IDENTIFICATION</scope>
</reference>
<dbReference type="SMART" id="SM00324">
    <property type="entry name" value="RhoGAP"/>
    <property type="match status" value="1"/>
</dbReference>
<reference evidence="17" key="2">
    <citation type="journal article" date="2007" name="PLoS Biol.">
        <title>Survey sequencing and comparative analysis of the elephant shark (Callorhinchus milii) genome.</title>
        <authorList>
            <person name="Venkatesh B."/>
            <person name="Kirkness E.F."/>
            <person name="Loh Y.H."/>
            <person name="Halpern A.L."/>
            <person name="Lee A.P."/>
            <person name="Johnson J."/>
            <person name="Dandona N."/>
            <person name="Viswanathan L.D."/>
            <person name="Tay A."/>
            <person name="Venter J.C."/>
            <person name="Strausberg R.L."/>
            <person name="Brenner S."/>
        </authorList>
    </citation>
    <scope>NUCLEOTIDE SEQUENCE [LARGE SCALE GENOMIC DNA]</scope>
</reference>
<dbReference type="PROSITE" id="PS50106">
    <property type="entry name" value="PDZ"/>
    <property type="match status" value="1"/>
</dbReference>
<dbReference type="Gene3D" id="2.30.29.30">
    <property type="entry name" value="Pleckstrin-homology domain (PH domain)/Phosphotyrosine-binding domain (PTB)"/>
    <property type="match status" value="1"/>
</dbReference>
<feature type="compositionally biased region" description="Low complexity" evidence="12">
    <location>
        <begin position="1842"/>
        <end position="1860"/>
    </location>
</feature>
<sequence length="1901" mass="211196">MKTVQIVYVFLTLFLFEFGYRWFGPTPFKNLILDTIFCSLCTNGRGHSENTSPMQDDVFSWPGPKTISLRRTSQGFGFTLRHFIVYPPESVVHTSVKDEENGNKGGRPKGKLEPMDTIFVKQVKEGGPANNAGLCTGDRIVKVNGESIIGKTYSQVIALIQNSAFWLHAYSQDAYLKGNDPYTGNAHYIPEPPPVCYPRMTATSSSMALPMEVSPPELSRGKQQLNRPVRTISTSDRGYRAELQVPPSPTDIPKTNTAVCVCNETVRTIVVPSEKFADLVPSRINHASPAHRTEEIRYGLTDHNVGKLRPRTTSSLTMPTNTIVQQVTSGRTKDTTTTTSTANANKPVSYGAYKDDTSSRSISQTTDSPVITNHYTSPTSLAAHQNIDWRNYKTYKEYTENRRLHMYGSRTIQERLDSLRAAVQNTTEYQQTMPTRTISQVRRRSTSHDRAYQTTPIRCRSVSQERLGEPVVMKDWPRSASQDALTSPVIASQNHRARSCDYLGKQAEDPQGLTTDIGTLCKHDPDADRLQRIYNRTRSSIRSSTHSSPAPRVRKVTMDTTPVQFCRDHQSAYAGQQPLAPQEKSCLAVSFQTALPSSSLSTSVSNGAAVILPPTQTMGIGAIKVQRTVNHKSCGQHSSPRIRAESVPEHSAEVASSLRSASCSEPSSGQPIAQPGRPVISPTTSSIASVRQKSKDSEKKASDRKETVILREKTSLGRLTPQPLRHKSYILAITSPDTVTDPTCWLPNDGVREVNLKRIGQHRKTSISSPQDDSLASIPFIDEPTSPSVDQESAHIPASAVISAGVSEILTITTVPPSPITPSPHIRRQLSHDQDTIRTSTPDSQPTGKTERSKSYDEGLDNYREERSLKLSDDIIPRRDSSSDGFSDASKDGWLQFRQLVTEKGKRVGGSIRPWKQMYSVLRGHTLYLHKDKKDKTSHASCQFEEEQPISIKACLIDISYSETKRKHVFRLTTSECEYLFQAEDREDMLGWIKAIQENSNLDDQDTGVTSRDLISRKIKEYSTMMSSSGSKTEASPKTPRQSLSIRQTFLGTKNDPKSPHSPKQEFERKLINDTSPPKDKGTWRRGIPSIMRKTFEKKPCPGITFGVRLDDCPPAHNNKFVPLIVEVCCNLVEERGLDYTGIYRVPGNNAAISNLQEELNKATTDIDILDDKWRDLNVISSLLKSFFRKLPEPLFTNDKYADFIDANRKEDSVDRLRTLKKLIRDLPDHHYETLKFLSAHLKTVAENSEKNKMEPRNLAIVFGPTLVRTSEDNMTHMVTHMPDQYKIVETLIQHYDWFFTEEGDEDTPIQEESTVDTQPVPNIDHLLTNIGRTGTTPGDVSDSTTSDSAKSKGSRGSGKDQYGRDLLVSSILAAASRKRKKKDIKPLQSSSDDELESGFSRKGYTSSVTMVEKKGMGIPPSAEEGKRQPEQTPSPHCQKPTDSPKISYRRSSQLIASTIPTCPVEVSVSKVNSKTNKMASDTGTTITNESQVSLQQTNTNKWKPSEIRNIETGAADVNSITSDYSTISSTAYLAAMDSHTLNAEVRSVAESKGDEADDERSELVSEEHHIETDSDSDFSVFAASYTPEKGACATKQETGTYNRRNSEGSDMTGTEGSSTPRLDSQRMFSSRKLIECDTLSKKKSIRLKKDLETAMEQNESNRGSKLVDVMKKGKSTSSLASCTKNEPEKVEPPWKLKITDRLKLRLKTSADDMFGIGVNKASSGDISKKKNIRRRHTMGGHRDFAELSVLNDWRAQEQEQNSQNNAGSGSREYQLSAVDRLKPKCQSQDLSITEWLARERLRSSTPDLHPEKVPESRSVDINLGKGAHPKVRASCGEEAGSSQLSRPSPSASPSPVSLSGQVNGDGHQSKSKSNFSSVADAHPHKLSSNQVVKSRFYQYL</sequence>
<evidence type="ECO:0000256" key="3">
    <source>
        <dbReference type="ARBA" id="ARBA00004284"/>
    </source>
</evidence>
<reference evidence="17" key="1">
    <citation type="journal article" date="2006" name="Science">
        <title>Ancient noncoding elements conserved in the human genome.</title>
        <authorList>
            <person name="Venkatesh B."/>
            <person name="Kirkness E.F."/>
            <person name="Loh Y.H."/>
            <person name="Halpern A.L."/>
            <person name="Lee A.P."/>
            <person name="Johnson J."/>
            <person name="Dandona N."/>
            <person name="Viswanathan L.D."/>
            <person name="Tay A."/>
            <person name="Venter J.C."/>
            <person name="Strausberg R.L."/>
            <person name="Brenner S."/>
        </authorList>
    </citation>
    <scope>NUCLEOTIDE SEQUENCE [LARGE SCALE GENOMIC DNA]</scope>
</reference>
<feature type="compositionally biased region" description="Basic and acidic residues" evidence="12">
    <location>
        <begin position="849"/>
        <end position="863"/>
    </location>
</feature>
<comment type="subcellular location">
    <subcellularLocation>
        <location evidence="2">Cell junction</location>
    </subcellularLocation>
    <subcellularLocation>
        <location evidence="1">Cytoplasm</location>
        <location evidence="1">Cytoskeleton</location>
    </subcellularLocation>
    <subcellularLocation>
        <location evidence="3">Cytoplasmic vesicle membrane</location>
        <topology evidence="3">Peripheral membrane protein</topology>
    </subcellularLocation>
    <subcellularLocation>
        <location evidence="4">Golgi apparatus membrane</location>
        <topology evidence="4">Peripheral membrane protein</topology>
    </subcellularLocation>
</comment>
<feature type="region of interest" description="Disordered" evidence="12">
    <location>
        <begin position="631"/>
        <end position="706"/>
    </location>
</feature>
<dbReference type="GO" id="GO:0000139">
    <property type="term" value="C:Golgi membrane"/>
    <property type="evidence" value="ECO:0007669"/>
    <property type="project" value="UniProtKB-SubCell"/>
</dbReference>
<evidence type="ECO:0000256" key="10">
    <source>
        <dbReference type="ARBA" id="ARBA00023212"/>
    </source>
</evidence>
<feature type="compositionally biased region" description="Low complexity" evidence="12">
    <location>
        <begin position="1334"/>
        <end position="1349"/>
    </location>
</feature>
<dbReference type="InterPro" id="IPR041489">
    <property type="entry name" value="PDZ_6"/>
</dbReference>
<feature type="region of interest" description="Disordered" evidence="12">
    <location>
        <begin position="815"/>
        <end position="863"/>
    </location>
</feature>
<feature type="compositionally biased region" description="Polar residues" evidence="12">
    <location>
        <begin position="1596"/>
        <end position="1623"/>
    </location>
</feature>
<keyword evidence="5" id="KW-0343">GTPase activation</keyword>
<feature type="domain" description="PH" evidence="13">
    <location>
        <begin position="888"/>
        <end position="1001"/>
    </location>
</feature>
<dbReference type="Pfam" id="PF17820">
    <property type="entry name" value="PDZ_6"/>
    <property type="match status" value="1"/>
</dbReference>
<dbReference type="GO" id="GO:0005096">
    <property type="term" value="F:GTPase activator activity"/>
    <property type="evidence" value="ECO:0007669"/>
    <property type="project" value="UniProtKB-KW"/>
</dbReference>
<evidence type="ECO:0000313" key="16">
    <source>
        <dbReference type="Ensembl" id="ENSCMIP00000006635.1"/>
    </source>
</evidence>
<keyword evidence="9" id="KW-0472">Membrane</keyword>
<dbReference type="CDD" id="cd04395">
    <property type="entry name" value="RhoGAP_ARHGAP21"/>
    <property type="match status" value="1"/>
</dbReference>
<feature type="compositionally biased region" description="Polar residues" evidence="12">
    <location>
        <begin position="837"/>
        <end position="848"/>
    </location>
</feature>
<dbReference type="PANTHER" id="PTHR23175">
    <property type="entry name" value="PDZ DOMAIN-CONTAINING PROTEIN"/>
    <property type="match status" value="1"/>
</dbReference>
<dbReference type="Gene3D" id="2.30.42.10">
    <property type="match status" value="1"/>
</dbReference>
<feature type="compositionally biased region" description="Basic and acidic residues" evidence="12">
    <location>
        <begin position="1804"/>
        <end position="1819"/>
    </location>
</feature>
<dbReference type="Gene3D" id="1.10.555.10">
    <property type="entry name" value="Rho GTPase activation protein"/>
    <property type="match status" value="1"/>
</dbReference>
<dbReference type="CDD" id="cd06756">
    <property type="entry name" value="PDZ_ARHGAP21_23-like"/>
    <property type="match status" value="1"/>
</dbReference>
<evidence type="ECO:0000256" key="5">
    <source>
        <dbReference type="ARBA" id="ARBA00022468"/>
    </source>
</evidence>
<proteinExistence type="predicted"/>
<feature type="compositionally biased region" description="Basic and acidic residues" evidence="12">
    <location>
        <begin position="693"/>
        <end position="706"/>
    </location>
</feature>
<protein>
    <submittedName>
        <fullName evidence="16">Rho GTPase activating protein 21</fullName>
    </submittedName>
</protein>
<dbReference type="Gene3D" id="1.20.5.220">
    <property type="match status" value="1"/>
</dbReference>
<feature type="compositionally biased region" description="Polar residues" evidence="12">
    <location>
        <begin position="657"/>
        <end position="671"/>
    </location>
</feature>
<evidence type="ECO:0000256" key="12">
    <source>
        <dbReference type="SAM" id="MobiDB-lite"/>
    </source>
</evidence>
<feature type="region of interest" description="Disordered" evidence="12">
    <location>
        <begin position="1022"/>
        <end position="1086"/>
    </location>
</feature>
<dbReference type="SUPFAM" id="SSF50156">
    <property type="entry name" value="PDZ domain-like"/>
    <property type="match status" value="1"/>
</dbReference>
<dbReference type="FunFam" id="2.30.42.10:FF:000066">
    <property type="entry name" value="Rho GTPase activating protein 21"/>
    <property type="match status" value="1"/>
</dbReference>
<feature type="region of interest" description="Disordered" evidence="12">
    <location>
        <begin position="1592"/>
        <end position="1623"/>
    </location>
</feature>
<evidence type="ECO:0000259" key="14">
    <source>
        <dbReference type="PROSITE" id="PS50106"/>
    </source>
</evidence>
<evidence type="ECO:0000256" key="7">
    <source>
        <dbReference type="ARBA" id="ARBA00022949"/>
    </source>
</evidence>
<dbReference type="InterPro" id="IPR001478">
    <property type="entry name" value="PDZ"/>
</dbReference>
<evidence type="ECO:0000256" key="6">
    <source>
        <dbReference type="ARBA" id="ARBA00022490"/>
    </source>
</evidence>
<evidence type="ECO:0000256" key="8">
    <source>
        <dbReference type="ARBA" id="ARBA00023034"/>
    </source>
</evidence>
<dbReference type="InterPro" id="IPR041681">
    <property type="entry name" value="PH_9"/>
</dbReference>
<reference evidence="16" key="4">
    <citation type="submission" date="2025-08" db="UniProtKB">
        <authorList>
            <consortium name="Ensembl"/>
        </authorList>
    </citation>
    <scope>IDENTIFICATION</scope>
</reference>
<feature type="compositionally biased region" description="Polar residues" evidence="12">
    <location>
        <begin position="1024"/>
        <end position="1052"/>
    </location>
</feature>
<organism evidence="16 17">
    <name type="scientific">Callorhinchus milii</name>
    <name type="common">Ghost shark</name>
    <dbReference type="NCBI Taxonomy" id="7868"/>
    <lineage>
        <taxon>Eukaryota</taxon>
        <taxon>Metazoa</taxon>
        <taxon>Chordata</taxon>
        <taxon>Craniata</taxon>
        <taxon>Vertebrata</taxon>
        <taxon>Chondrichthyes</taxon>
        <taxon>Holocephali</taxon>
        <taxon>Chimaeriformes</taxon>
        <taxon>Callorhinchidae</taxon>
        <taxon>Callorhinchus</taxon>
    </lineage>
</organism>
<feature type="region of interest" description="Disordered" evidence="12">
    <location>
        <begin position="1307"/>
        <end position="1363"/>
    </location>
</feature>
<dbReference type="Ensembl" id="ENSCMIT00000006847.1">
    <property type="protein sequence ID" value="ENSCMIP00000006635.1"/>
    <property type="gene ID" value="ENSCMIG00000003605.1"/>
</dbReference>
<feature type="domain" description="Rho-GAP" evidence="15">
    <location>
        <begin position="1108"/>
        <end position="1300"/>
    </location>
</feature>
<dbReference type="SMART" id="SM00233">
    <property type="entry name" value="PH"/>
    <property type="match status" value="1"/>
</dbReference>
<dbReference type="GO" id="GO:0005856">
    <property type="term" value="C:cytoskeleton"/>
    <property type="evidence" value="ECO:0007669"/>
    <property type="project" value="UniProtKB-SubCell"/>
</dbReference>
<feature type="region of interest" description="Disordered" evidence="12">
    <location>
        <begin position="327"/>
        <end position="376"/>
    </location>
</feature>
<evidence type="ECO:0000256" key="4">
    <source>
        <dbReference type="ARBA" id="ARBA00004395"/>
    </source>
</evidence>